<evidence type="ECO:0000256" key="2">
    <source>
        <dbReference type="ARBA" id="ARBA00022603"/>
    </source>
</evidence>
<organism evidence="6 7">
    <name type="scientific">Methylocystis bryophila</name>
    <dbReference type="NCBI Taxonomy" id="655015"/>
    <lineage>
        <taxon>Bacteria</taxon>
        <taxon>Pseudomonadati</taxon>
        <taxon>Pseudomonadota</taxon>
        <taxon>Alphaproteobacteria</taxon>
        <taxon>Hyphomicrobiales</taxon>
        <taxon>Methylocystaceae</taxon>
        <taxon>Methylocystis</taxon>
    </lineage>
</organism>
<evidence type="ECO:0000256" key="1">
    <source>
        <dbReference type="ARBA" id="ARBA00010815"/>
    </source>
</evidence>
<dbReference type="PIRSF" id="PIRSF003085">
    <property type="entry name" value="CMAS"/>
    <property type="match status" value="1"/>
</dbReference>
<gene>
    <name evidence="6" type="ORF">B1812_09690</name>
</gene>
<dbReference type="GO" id="GO:0008168">
    <property type="term" value="F:methyltransferase activity"/>
    <property type="evidence" value="ECO:0007669"/>
    <property type="project" value="UniProtKB-KW"/>
</dbReference>
<dbReference type="STRING" id="655015.B1812_09690"/>
<dbReference type="KEGG" id="mbry:B1812_09690"/>
<keyword evidence="4" id="KW-0949">S-adenosyl-L-methionine</keyword>
<evidence type="ECO:0000313" key="7">
    <source>
        <dbReference type="Proteomes" id="UP000193978"/>
    </source>
</evidence>
<dbReference type="Pfam" id="PF02353">
    <property type="entry name" value="CMAS"/>
    <property type="match status" value="1"/>
</dbReference>
<sequence>MGGLLRKFLTQFIKFGDLEVETASGRKFRVGDGTGPSVAVSFRDAGAELRLLLDPESAFGDLFTDGRLVVTRGSIFDALMIGTRNVNVAQPPKWLVAVQRFRSAARLFVQRNTPAIAKRNAESHYDIDGRIYDLFLDADKQYSCAYFEREGQSLEEAQLAKKRHIAAKLAIEPGQSVLDIGCGWGGLSLYLADACGAKVTGITLASEQLVIARERAQRTGLSDRVSFELVDYRNIASRFDRIVSVGMFEHVGQPHYDEFFKRVAEALTDDGVALLHTIGNTGEPVPTNAWVVKNIFPGGYVPSLSEIVPAIERAGLMISDVEILRIHYAETLRHWRERFLSRRDEAKAIMDERFCRMWEFYLAISEASFRLGITVIFQIQLVKKVNALPLTRDYIGETEKNLRQGEKALA</sequence>
<dbReference type="RefSeq" id="WP_085771401.1">
    <property type="nucleotide sequence ID" value="NZ_AP027149.1"/>
</dbReference>
<accession>A0A1W6MUW6</accession>
<keyword evidence="3 6" id="KW-0808">Transferase</keyword>
<dbReference type="AlphaFoldDB" id="A0A1W6MUW6"/>
<reference evidence="6 7" key="1">
    <citation type="submission" date="2017-02" db="EMBL/GenBank/DDBJ databases">
        <authorList>
            <person name="Peterson S.W."/>
        </authorList>
    </citation>
    <scope>NUCLEOTIDE SEQUENCE [LARGE SCALE GENOMIC DNA]</scope>
    <source>
        <strain evidence="6 7">S285</strain>
    </source>
</reference>
<evidence type="ECO:0000256" key="4">
    <source>
        <dbReference type="ARBA" id="ARBA00022691"/>
    </source>
</evidence>
<keyword evidence="7" id="KW-1185">Reference proteome</keyword>
<evidence type="ECO:0000313" key="6">
    <source>
        <dbReference type="EMBL" id="ARN81306.1"/>
    </source>
</evidence>
<dbReference type="InterPro" id="IPR003333">
    <property type="entry name" value="CMAS"/>
</dbReference>
<name>A0A1W6MUW6_9HYPH</name>
<dbReference type="EMBL" id="CP019948">
    <property type="protein sequence ID" value="ARN81306.1"/>
    <property type="molecule type" value="Genomic_DNA"/>
</dbReference>
<evidence type="ECO:0000256" key="3">
    <source>
        <dbReference type="ARBA" id="ARBA00022679"/>
    </source>
</evidence>
<dbReference type="OrthoDB" id="9782855at2"/>
<dbReference type="InterPro" id="IPR029063">
    <property type="entry name" value="SAM-dependent_MTases_sf"/>
</dbReference>
<proteinExistence type="inferred from homology"/>
<dbReference type="CDD" id="cd02440">
    <property type="entry name" value="AdoMet_MTases"/>
    <property type="match status" value="1"/>
</dbReference>
<dbReference type="GO" id="GO:0032259">
    <property type="term" value="P:methylation"/>
    <property type="evidence" value="ECO:0007669"/>
    <property type="project" value="UniProtKB-KW"/>
</dbReference>
<dbReference type="InterPro" id="IPR050723">
    <property type="entry name" value="CFA/CMAS"/>
</dbReference>
<comment type="similarity">
    <text evidence="1">Belongs to the CFA/CMAS family.</text>
</comment>
<keyword evidence="2 6" id="KW-0489">Methyltransferase</keyword>
<dbReference type="Gene3D" id="3.40.50.150">
    <property type="entry name" value="Vaccinia Virus protein VP39"/>
    <property type="match status" value="1"/>
</dbReference>
<dbReference type="PANTHER" id="PTHR43667">
    <property type="entry name" value="CYCLOPROPANE-FATTY-ACYL-PHOSPHOLIPID SYNTHASE"/>
    <property type="match status" value="1"/>
</dbReference>
<evidence type="ECO:0000256" key="5">
    <source>
        <dbReference type="ARBA" id="ARBA00023098"/>
    </source>
</evidence>
<keyword evidence="5" id="KW-0443">Lipid metabolism</keyword>
<dbReference type="GO" id="GO:0008610">
    <property type="term" value="P:lipid biosynthetic process"/>
    <property type="evidence" value="ECO:0007669"/>
    <property type="project" value="InterPro"/>
</dbReference>
<dbReference type="Proteomes" id="UP000193978">
    <property type="component" value="Chromosome"/>
</dbReference>
<dbReference type="SUPFAM" id="SSF53335">
    <property type="entry name" value="S-adenosyl-L-methionine-dependent methyltransferases"/>
    <property type="match status" value="1"/>
</dbReference>
<dbReference type="PANTHER" id="PTHR43667:SF1">
    <property type="entry name" value="CYCLOPROPANE-FATTY-ACYL-PHOSPHOLIPID SYNTHASE"/>
    <property type="match status" value="1"/>
</dbReference>
<protein>
    <submittedName>
        <fullName evidence="6">SAM-dependent methyltransferase</fullName>
    </submittedName>
</protein>